<accession>A0ABC9TUF9</accession>
<proteinExistence type="predicted"/>
<evidence type="ECO:0000313" key="2">
    <source>
        <dbReference type="Proteomes" id="UP000016491"/>
    </source>
</evidence>
<dbReference type="Proteomes" id="UP000016491">
    <property type="component" value="Unassembled WGS sequence"/>
</dbReference>
<dbReference type="EMBL" id="AWSU01000275">
    <property type="protein sequence ID" value="ERI74915.1"/>
    <property type="molecule type" value="Genomic_DNA"/>
</dbReference>
<reference evidence="1 2" key="1">
    <citation type="submission" date="2013-07" db="EMBL/GenBank/DDBJ databases">
        <authorList>
            <person name="Weinstock G."/>
            <person name="Sodergren E."/>
            <person name="Wylie T."/>
            <person name="Fulton L."/>
            <person name="Fulton R."/>
            <person name="Fronick C."/>
            <person name="O'Laughlin M."/>
            <person name="Godfrey J."/>
            <person name="Miner T."/>
            <person name="Herter B."/>
            <person name="Appelbaum E."/>
            <person name="Cordes M."/>
            <person name="Lek S."/>
            <person name="Wollam A."/>
            <person name="Pepin K.H."/>
            <person name="Palsikar V.B."/>
            <person name="Mitreva M."/>
            <person name="Wilson R.K."/>
        </authorList>
    </citation>
    <scope>NUCLEOTIDE SEQUENCE [LARGE SCALE GENOMIC DNA]</scope>
    <source>
        <strain evidence="1 2">ATCC 14940</strain>
    </source>
</reference>
<organism evidence="1 2">
    <name type="scientific">[Clostridium] symbiosum ATCC 14940</name>
    <dbReference type="NCBI Taxonomy" id="411472"/>
    <lineage>
        <taxon>Bacteria</taxon>
        <taxon>Bacillati</taxon>
        <taxon>Bacillota</taxon>
        <taxon>Clostridia</taxon>
        <taxon>Lachnospirales</taxon>
        <taxon>Lachnospiraceae</taxon>
        <taxon>Otoolea</taxon>
    </lineage>
</organism>
<comment type="caution">
    <text evidence="1">The sequence shown here is derived from an EMBL/GenBank/DDBJ whole genome shotgun (WGS) entry which is preliminary data.</text>
</comment>
<sequence>MKRCGGTRALIYLLLPPATEKNPPLRFGFLPAAYTRTGGFRSCFIQFLRVNPRKIRLSCCH</sequence>
<protein>
    <submittedName>
        <fullName evidence="1">Uncharacterized protein</fullName>
    </submittedName>
</protein>
<name>A0ABC9TUF9_CLOSY</name>
<evidence type="ECO:0000313" key="1">
    <source>
        <dbReference type="EMBL" id="ERI74915.1"/>
    </source>
</evidence>
<gene>
    <name evidence="1" type="ORF">CLOSYM_03552</name>
</gene>
<dbReference type="AlphaFoldDB" id="A0ABC9TUF9"/>